<dbReference type="RefSeq" id="WP_213238715.1">
    <property type="nucleotide sequence ID" value="NZ_JAHBCL010000083.1"/>
</dbReference>
<dbReference type="NCBIfam" id="NF033546">
    <property type="entry name" value="transpos_IS21"/>
    <property type="match status" value="1"/>
</dbReference>
<protein>
    <submittedName>
        <fullName evidence="2">IS21 family transposase</fullName>
    </submittedName>
</protein>
<evidence type="ECO:0000259" key="1">
    <source>
        <dbReference type="PROSITE" id="PS50994"/>
    </source>
</evidence>
<dbReference type="PROSITE" id="PS50994">
    <property type="entry name" value="INTEGRASE"/>
    <property type="match status" value="1"/>
</dbReference>
<dbReference type="EMBL" id="JAHBCL010000083">
    <property type="protein sequence ID" value="MBS7528860.1"/>
    <property type="molecule type" value="Genomic_DNA"/>
</dbReference>
<reference evidence="2 3" key="1">
    <citation type="submission" date="2021-05" db="EMBL/GenBank/DDBJ databases">
        <title>Fusibacter ferrireducens sp. nov., an anaerobic, sulfur- and Fe-reducing bacterium isolated from the mangrove sediment.</title>
        <authorList>
            <person name="Qiu D."/>
        </authorList>
    </citation>
    <scope>NUCLEOTIDE SEQUENCE [LARGE SCALE GENOMIC DNA]</scope>
    <source>
        <strain evidence="2 3">DSM 12116</strain>
    </source>
</reference>
<comment type="caution">
    <text evidence="2">The sequence shown here is derived from an EMBL/GenBank/DDBJ whole genome shotgun (WGS) entry which is preliminary data.</text>
</comment>
<sequence>MLAITQVNYIRKLYFDKGKSFAEIEKATGHNYRTIKKYVEQEDFNEPLVKKTSQTKSDLIKPFVRDILLEDKNLKKKHRHTAKAIYKRALREKPELCQVAERTMRNIVKQERLKLYEDAPCFLDLNHPGGEAQVDFGEIYVIKNGVRKLMHELVLSFPASNVGYCQVTRSETMEALMESLVAIFGYTGFVPNKIWFDQMAAACIRKKDDDGNPMPTDRFLRFSTHYGFDIVFCNDYAGHEKGNVEKKVGYFRNNLFIPAIDVTDLAKTNLELFKRCDEENDTDHYKHGINQLKIFGQEKTAMRPFNHTAFDTARYEKRRVDKYGHITFGGCKYSVSPQSVSDYVWVKIMANDLIILSSDHSYITQHKRSFEEGHTSTHWLDFMGLILNRPRALKYSGFYESLPDDWRHYLSNLEQESLKKALKFFHHCLIKDDILFSQQVLDQVLRSDVRDPEALWTTYYRLKEDHAIYRLKPTENPLINLPVFETNLAHYDTLIGGAR</sequence>
<evidence type="ECO:0000313" key="3">
    <source>
        <dbReference type="Proteomes" id="UP000746471"/>
    </source>
</evidence>
<keyword evidence="3" id="KW-1185">Reference proteome</keyword>
<dbReference type="Proteomes" id="UP000746471">
    <property type="component" value="Unassembled WGS sequence"/>
</dbReference>
<accession>A0ABS5PUL5</accession>
<name>A0ABS5PUL5_9FIRM</name>
<dbReference type="InterPro" id="IPR001584">
    <property type="entry name" value="Integrase_cat-core"/>
</dbReference>
<organism evidence="2 3">
    <name type="scientific">Fusibacter paucivorans</name>
    <dbReference type="NCBI Taxonomy" id="76009"/>
    <lineage>
        <taxon>Bacteria</taxon>
        <taxon>Bacillati</taxon>
        <taxon>Bacillota</taxon>
        <taxon>Clostridia</taxon>
        <taxon>Eubacteriales</taxon>
        <taxon>Eubacteriales Family XII. Incertae Sedis</taxon>
        <taxon>Fusibacter</taxon>
    </lineage>
</organism>
<feature type="domain" description="Integrase catalytic" evidence="1">
    <location>
        <begin position="124"/>
        <end position="299"/>
    </location>
</feature>
<dbReference type="PANTHER" id="PTHR35004">
    <property type="entry name" value="TRANSPOSASE RV3428C-RELATED"/>
    <property type="match status" value="1"/>
</dbReference>
<gene>
    <name evidence="2" type="primary">istA</name>
    <name evidence="2" type="ORF">KHM83_19515</name>
</gene>
<dbReference type="Pfam" id="PF22483">
    <property type="entry name" value="Mu-transpos_C_2"/>
    <property type="match status" value="1"/>
</dbReference>
<dbReference type="InterPro" id="IPR054353">
    <property type="entry name" value="IstA-like_C"/>
</dbReference>
<evidence type="ECO:0000313" key="2">
    <source>
        <dbReference type="EMBL" id="MBS7528860.1"/>
    </source>
</evidence>
<proteinExistence type="predicted"/>